<protein>
    <submittedName>
        <fullName evidence="5">Glycosyltransferase family 4 protein</fullName>
    </submittedName>
</protein>
<dbReference type="EMBL" id="JAFMYW010000003">
    <property type="protein sequence ID" value="MBO0949647.1"/>
    <property type="molecule type" value="Genomic_DNA"/>
</dbReference>
<dbReference type="InterPro" id="IPR001296">
    <property type="entry name" value="Glyco_trans_1"/>
</dbReference>
<keyword evidence="1" id="KW-0328">Glycosyltransferase</keyword>
<dbReference type="RefSeq" id="WP_207329593.1">
    <property type="nucleotide sequence ID" value="NZ_JAFMYW010000003.1"/>
</dbReference>
<evidence type="ECO:0000256" key="2">
    <source>
        <dbReference type="ARBA" id="ARBA00022679"/>
    </source>
</evidence>
<dbReference type="PANTHER" id="PTHR12526:SF510">
    <property type="entry name" value="D-INOSITOL 3-PHOSPHATE GLYCOSYLTRANSFERASE"/>
    <property type="match status" value="1"/>
</dbReference>
<dbReference type="CDD" id="cd03801">
    <property type="entry name" value="GT4_PimA-like"/>
    <property type="match status" value="1"/>
</dbReference>
<dbReference type="SUPFAM" id="SSF53756">
    <property type="entry name" value="UDP-Glycosyltransferase/glycogen phosphorylase"/>
    <property type="match status" value="1"/>
</dbReference>
<dbReference type="PANTHER" id="PTHR12526">
    <property type="entry name" value="GLYCOSYLTRANSFERASE"/>
    <property type="match status" value="1"/>
</dbReference>
<dbReference type="InterPro" id="IPR028098">
    <property type="entry name" value="Glyco_trans_4-like_N"/>
</dbReference>
<gene>
    <name evidence="5" type="ORF">J2I46_13705</name>
</gene>
<evidence type="ECO:0000256" key="1">
    <source>
        <dbReference type="ARBA" id="ARBA00022676"/>
    </source>
</evidence>
<evidence type="ECO:0000313" key="5">
    <source>
        <dbReference type="EMBL" id="MBO0949647.1"/>
    </source>
</evidence>
<sequence length="372" mass="41029">MTSRRLIAVHLLNDWSGSPLVFRQALEALSQTGYVVTLFTATPSGKGFLTDIDGVTTEALRYTWHPVKVITLINYLLVQARLFCRLLFFLQSTDVVYINTLLPFGAALAGWVRGCRVVYHVHEVSIKPWLLKVWLRGVANQTAQQVLYVSAYTARQTALARPESKLIYNALPDAFRQRASQISTPNTVFPFTALMLCSNKAYKGVNEFVAAARQLPHMRFLLVLNTTATDVEAFIKATTPPANCIVFPAQTDTIPFYQQAHVVLNLSHANAWVETFGLTILEGMACGCPVMVPPVGGVRELIDDGVEGFVVNALHPQELVDALQQVSADMTLYMRMAQAARQRAGFFSGHSFRQQINAAFSADNTLTTTASG</sequence>
<name>A0ABS3JI21_9BACT</name>
<evidence type="ECO:0000259" key="4">
    <source>
        <dbReference type="Pfam" id="PF13439"/>
    </source>
</evidence>
<dbReference type="Proteomes" id="UP000664628">
    <property type="component" value="Unassembled WGS sequence"/>
</dbReference>
<keyword evidence="2" id="KW-0808">Transferase</keyword>
<comment type="caution">
    <text evidence="5">The sequence shown here is derived from an EMBL/GenBank/DDBJ whole genome shotgun (WGS) entry which is preliminary data.</text>
</comment>
<feature type="domain" description="Glycosyltransferase subfamily 4-like N-terminal" evidence="4">
    <location>
        <begin position="21"/>
        <end position="169"/>
    </location>
</feature>
<reference evidence="5 6" key="1">
    <citation type="submission" date="2021-03" db="EMBL/GenBank/DDBJ databases">
        <title>Fibrella sp. HMF5405 genome sequencing and assembly.</title>
        <authorList>
            <person name="Kang H."/>
            <person name="Kim H."/>
            <person name="Bae S."/>
            <person name="Joh K."/>
        </authorList>
    </citation>
    <scope>NUCLEOTIDE SEQUENCE [LARGE SCALE GENOMIC DNA]</scope>
    <source>
        <strain evidence="5 6">HMF5405</strain>
    </source>
</reference>
<proteinExistence type="predicted"/>
<dbReference type="Pfam" id="PF00534">
    <property type="entry name" value="Glycos_transf_1"/>
    <property type="match status" value="1"/>
</dbReference>
<evidence type="ECO:0000313" key="6">
    <source>
        <dbReference type="Proteomes" id="UP000664628"/>
    </source>
</evidence>
<evidence type="ECO:0000259" key="3">
    <source>
        <dbReference type="Pfam" id="PF00534"/>
    </source>
</evidence>
<organism evidence="5 6">
    <name type="scientific">Fibrella forsythiae</name>
    <dbReference type="NCBI Taxonomy" id="2817061"/>
    <lineage>
        <taxon>Bacteria</taxon>
        <taxon>Pseudomonadati</taxon>
        <taxon>Bacteroidota</taxon>
        <taxon>Cytophagia</taxon>
        <taxon>Cytophagales</taxon>
        <taxon>Spirosomataceae</taxon>
        <taxon>Fibrella</taxon>
    </lineage>
</organism>
<dbReference type="Pfam" id="PF13439">
    <property type="entry name" value="Glyco_transf_4"/>
    <property type="match status" value="1"/>
</dbReference>
<keyword evidence="6" id="KW-1185">Reference proteome</keyword>
<feature type="domain" description="Glycosyl transferase family 1" evidence="3">
    <location>
        <begin position="200"/>
        <end position="343"/>
    </location>
</feature>
<dbReference type="Gene3D" id="3.40.50.2000">
    <property type="entry name" value="Glycogen Phosphorylase B"/>
    <property type="match status" value="2"/>
</dbReference>
<accession>A0ABS3JI21</accession>